<evidence type="ECO:0000313" key="2">
    <source>
        <dbReference type="Proteomes" id="UP000278962"/>
    </source>
</evidence>
<gene>
    <name evidence="1" type="ORF">C8N24_2478</name>
</gene>
<proteinExistence type="predicted"/>
<evidence type="ECO:0000313" key="1">
    <source>
        <dbReference type="EMBL" id="RKQ92626.1"/>
    </source>
</evidence>
<name>A0A660LE88_9ACTN</name>
<dbReference type="OrthoDB" id="8959033at2"/>
<protein>
    <recommendedName>
        <fullName evidence="3">MucB/RseB-like sigma(E) regulatory protein</fullName>
    </recommendedName>
</protein>
<dbReference type="EMBL" id="RBIL01000001">
    <property type="protein sequence ID" value="RKQ92626.1"/>
    <property type="molecule type" value="Genomic_DNA"/>
</dbReference>
<sequence length="255" mass="28121">MDPVLDRVRAANPAREDEFAGLADFNALELAPSPRKRRRLLAVPAVGAVIAALVVLPNSAPQASEVLRHAVNAVAVDDGGILYARSHASWGPTGGAPAGTSCRQVWVQGDTAMRWLEDRGDQEVFRKGEGTTRRTADGKVTTEPGMTMVPTEVFRAGGLLRKAQSGTQIQLEESDLDGREVYVLRWDEPSGPPHFPKIQMTMWIDRETYAPLRFTDHSSGKDTEGKPFDQTYTEDILEFKTLPDTPRNRQLLTLQ</sequence>
<organism evidence="1 2">
    <name type="scientific">Solirubrobacter pauli</name>
    <dbReference type="NCBI Taxonomy" id="166793"/>
    <lineage>
        <taxon>Bacteria</taxon>
        <taxon>Bacillati</taxon>
        <taxon>Actinomycetota</taxon>
        <taxon>Thermoleophilia</taxon>
        <taxon>Solirubrobacterales</taxon>
        <taxon>Solirubrobacteraceae</taxon>
        <taxon>Solirubrobacter</taxon>
    </lineage>
</organism>
<keyword evidence="2" id="KW-1185">Reference proteome</keyword>
<dbReference type="AlphaFoldDB" id="A0A660LE88"/>
<evidence type="ECO:0008006" key="3">
    <source>
        <dbReference type="Google" id="ProtNLM"/>
    </source>
</evidence>
<dbReference type="RefSeq" id="WP_121250308.1">
    <property type="nucleotide sequence ID" value="NZ_RBIL01000001.1"/>
</dbReference>
<reference evidence="1 2" key="1">
    <citation type="submission" date="2018-10" db="EMBL/GenBank/DDBJ databases">
        <title>Genomic Encyclopedia of Archaeal and Bacterial Type Strains, Phase II (KMG-II): from individual species to whole genera.</title>
        <authorList>
            <person name="Goeker M."/>
        </authorList>
    </citation>
    <scope>NUCLEOTIDE SEQUENCE [LARGE SCALE GENOMIC DNA]</scope>
    <source>
        <strain evidence="1 2">DSM 14954</strain>
    </source>
</reference>
<comment type="caution">
    <text evidence="1">The sequence shown here is derived from an EMBL/GenBank/DDBJ whole genome shotgun (WGS) entry which is preliminary data.</text>
</comment>
<dbReference type="Proteomes" id="UP000278962">
    <property type="component" value="Unassembled WGS sequence"/>
</dbReference>
<accession>A0A660LE88</accession>